<comment type="subcellular location">
    <subcellularLocation>
        <location evidence="5">Cell inner membrane</location>
        <topology evidence="5">Multi-pass membrane protein</topology>
    </subcellularLocation>
    <subcellularLocation>
        <location evidence="1">Membrane</location>
    </subcellularLocation>
</comment>
<dbReference type="RefSeq" id="WP_086715448.1">
    <property type="nucleotide sequence ID" value="NZ_AP025492.1"/>
</dbReference>
<dbReference type="PANTHER" id="PTHR30221:SF8">
    <property type="entry name" value="SMALL-CONDUCTANCE MECHANOSENSITIVE CHANNEL"/>
    <property type="match status" value="1"/>
</dbReference>
<keyword evidence="5" id="KW-0407">Ion channel</keyword>
<feature type="transmembrane region" description="Helical" evidence="5">
    <location>
        <begin position="85"/>
        <end position="117"/>
    </location>
</feature>
<sequence>MLSYIDTIFSTLKQYDLLLALLFILIYWILKHSTEKAIQALAETKTVNATRTAFINRCFNIIYFGFLFATYLIVSGIGYGNFSIFISSVFTVIGVGFIAQWSILSNITASFLIFFVFPYRIGDSIIVADGDGIEGKILDIKMFHTLIRHPEGNVITYPNSLLLQKSVTKVSPKNSKYKVSVPRKSNKDAGVGVETVLEGQA</sequence>
<keyword evidence="3 5" id="KW-1133">Transmembrane helix</keyword>
<dbReference type="GO" id="GO:0008381">
    <property type="term" value="F:mechanosensitive monoatomic ion channel activity"/>
    <property type="evidence" value="ECO:0007669"/>
    <property type="project" value="InterPro"/>
</dbReference>
<keyword evidence="4 5" id="KW-0472">Membrane</keyword>
<keyword evidence="2 5" id="KW-0812">Transmembrane</keyword>
<comment type="caution">
    <text evidence="7">The sequence shown here is derived from an EMBL/GenBank/DDBJ whole genome shotgun (WGS) entry which is preliminary data.</text>
</comment>
<comment type="function">
    <text evidence="5">Mechanosensitive channel that participates in the regulation of osmotic pressure changes within the cell, opening in response to stretch forces in the membrane lipid bilayer, without the need for other proteins. Contributes to normal resistance to hypoosmotic shock. Forms an ion channel of 1.0 nanosiemens conductance with a slight preference for anions.</text>
</comment>
<dbReference type="GO" id="GO:0005886">
    <property type="term" value="C:plasma membrane"/>
    <property type="evidence" value="ECO:0007669"/>
    <property type="project" value="UniProtKB-SubCell"/>
</dbReference>
<keyword evidence="8" id="KW-1185">Reference proteome</keyword>
<dbReference type="InterPro" id="IPR023408">
    <property type="entry name" value="MscS_beta-dom_sf"/>
</dbReference>
<comment type="similarity">
    <text evidence="5">Belongs to the MscS (TC 1.A.23) family.</text>
</comment>
<evidence type="ECO:0000256" key="1">
    <source>
        <dbReference type="ARBA" id="ARBA00004370"/>
    </source>
</evidence>
<feature type="transmembrane region" description="Helical" evidence="5">
    <location>
        <begin position="12"/>
        <end position="30"/>
    </location>
</feature>
<keyword evidence="5" id="KW-0406">Ion transport</keyword>
<keyword evidence="5" id="KW-0813">Transport</keyword>
<feature type="domain" description="Mechanosensitive ion channel MscS" evidence="6">
    <location>
        <begin position="103"/>
        <end position="168"/>
    </location>
</feature>
<gene>
    <name evidence="7" type="ORF">F4W18_24945</name>
</gene>
<evidence type="ECO:0000313" key="7">
    <source>
        <dbReference type="EMBL" id="KAA8665159.1"/>
    </source>
</evidence>
<dbReference type="InterPro" id="IPR006685">
    <property type="entry name" value="MscS_channel_2nd"/>
</dbReference>
<dbReference type="EMBL" id="VXJS01000025">
    <property type="protein sequence ID" value="KAA8665159.1"/>
    <property type="molecule type" value="Genomic_DNA"/>
</dbReference>
<keyword evidence="5" id="KW-1003">Cell membrane</keyword>
<dbReference type="AlphaFoldDB" id="A0A5M9N6Z9"/>
<dbReference type="Proteomes" id="UP000322521">
    <property type="component" value="Unassembled WGS sequence"/>
</dbReference>
<organism evidence="7 8">
    <name type="scientific">Vibrio gigantis</name>
    <dbReference type="NCBI Taxonomy" id="296199"/>
    <lineage>
        <taxon>Bacteria</taxon>
        <taxon>Pseudomonadati</taxon>
        <taxon>Pseudomonadota</taxon>
        <taxon>Gammaproteobacteria</taxon>
        <taxon>Vibrionales</taxon>
        <taxon>Vibrionaceae</taxon>
        <taxon>Vibrio</taxon>
    </lineage>
</organism>
<dbReference type="InterPro" id="IPR045275">
    <property type="entry name" value="MscS_archaea/bacteria_type"/>
</dbReference>
<dbReference type="OrthoDB" id="5705501at2"/>
<name>A0A5M9N6Z9_9VIBR</name>
<dbReference type="Pfam" id="PF00924">
    <property type="entry name" value="MS_channel_2nd"/>
    <property type="match status" value="1"/>
</dbReference>
<proteinExistence type="inferred from homology"/>
<feature type="transmembrane region" description="Helical" evidence="5">
    <location>
        <begin position="61"/>
        <end position="79"/>
    </location>
</feature>
<protein>
    <recommendedName>
        <fullName evidence="5">Small-conductance mechanosensitive channel</fullName>
    </recommendedName>
</protein>
<comment type="subunit">
    <text evidence="5">Homoheptamer.</text>
</comment>
<evidence type="ECO:0000259" key="6">
    <source>
        <dbReference type="Pfam" id="PF00924"/>
    </source>
</evidence>
<evidence type="ECO:0000256" key="3">
    <source>
        <dbReference type="ARBA" id="ARBA00022989"/>
    </source>
</evidence>
<accession>A0A5M9N6Z9</accession>
<comment type="caution">
    <text evidence="5">Lacks conserved residue(s) required for the propagation of feature annotation.</text>
</comment>
<dbReference type="PANTHER" id="PTHR30221">
    <property type="entry name" value="SMALL-CONDUCTANCE MECHANOSENSITIVE CHANNEL"/>
    <property type="match status" value="1"/>
</dbReference>
<reference evidence="7 8" key="1">
    <citation type="submission" date="2019-09" db="EMBL/GenBank/DDBJ databases">
        <title>Draft genome sequence of various Type strains from the CCUG.</title>
        <authorList>
            <person name="Pineiro-Iglesias B."/>
            <person name="Tunovic T."/>
            <person name="Unosson C."/>
            <person name="Inganas E."/>
            <person name="Ohlen M."/>
            <person name="Cardew S."/>
            <person name="Jensie-Markopoulos S."/>
            <person name="Salva-Serra F."/>
            <person name="Jaen-Luchoro D."/>
            <person name="Karlsson R."/>
            <person name="Svensson-Stadler L."/>
            <person name="Chun J."/>
            <person name="Moore E."/>
        </authorList>
    </citation>
    <scope>NUCLEOTIDE SEQUENCE [LARGE SCALE GENOMIC DNA]</scope>
    <source>
        <strain evidence="7 8">CCUG 56969T</strain>
    </source>
</reference>
<evidence type="ECO:0000256" key="4">
    <source>
        <dbReference type="ARBA" id="ARBA00023136"/>
    </source>
</evidence>
<dbReference type="InterPro" id="IPR010920">
    <property type="entry name" value="LSM_dom_sf"/>
</dbReference>
<dbReference type="Gene3D" id="2.30.30.60">
    <property type="match status" value="1"/>
</dbReference>
<dbReference type="SUPFAM" id="SSF50182">
    <property type="entry name" value="Sm-like ribonucleoproteins"/>
    <property type="match status" value="1"/>
</dbReference>
<keyword evidence="5" id="KW-0997">Cell inner membrane</keyword>
<dbReference type="Gene3D" id="1.10.287.1260">
    <property type="match status" value="1"/>
</dbReference>
<evidence type="ECO:0000256" key="2">
    <source>
        <dbReference type="ARBA" id="ARBA00022692"/>
    </source>
</evidence>
<evidence type="ECO:0000256" key="5">
    <source>
        <dbReference type="RuleBase" id="RU369025"/>
    </source>
</evidence>
<evidence type="ECO:0000313" key="8">
    <source>
        <dbReference type="Proteomes" id="UP000322521"/>
    </source>
</evidence>